<sequence length="107" mass="11611">MVVSFDLVPEEEHPQLAVRGLVHGLGLHAHAVLVWRELVGALLLVPQVEQASRRRSDHQEVAMELLLHGGDVLLAAVDQGSGPDVQTPTPRKLLVQLQQSISLPIIA</sequence>
<proteinExistence type="predicted"/>
<comment type="caution">
    <text evidence="1">The sequence shown here is derived from an EMBL/GenBank/DDBJ whole genome shotgun (WGS) entry which is preliminary data.</text>
</comment>
<name>A0A4Z2GYS7_9TELE</name>
<reference evidence="1 2" key="1">
    <citation type="submission" date="2019-03" db="EMBL/GenBank/DDBJ databases">
        <title>First draft genome of Liparis tanakae, snailfish: a comprehensive survey of snailfish specific genes.</title>
        <authorList>
            <person name="Kim W."/>
            <person name="Song I."/>
            <person name="Jeong J.-H."/>
            <person name="Kim D."/>
            <person name="Kim S."/>
            <person name="Ryu S."/>
            <person name="Song J.Y."/>
            <person name="Lee S.K."/>
        </authorList>
    </citation>
    <scope>NUCLEOTIDE SEQUENCE [LARGE SCALE GENOMIC DNA]</scope>
    <source>
        <tissue evidence="1">Muscle</tissue>
    </source>
</reference>
<dbReference type="EMBL" id="SRLO01000373">
    <property type="protein sequence ID" value="TNN58686.1"/>
    <property type="molecule type" value="Genomic_DNA"/>
</dbReference>
<gene>
    <name evidence="1" type="ORF">EYF80_031100</name>
</gene>
<protein>
    <submittedName>
        <fullName evidence="1">Uncharacterized protein</fullName>
    </submittedName>
</protein>
<dbReference type="Proteomes" id="UP000314294">
    <property type="component" value="Unassembled WGS sequence"/>
</dbReference>
<evidence type="ECO:0000313" key="1">
    <source>
        <dbReference type="EMBL" id="TNN58686.1"/>
    </source>
</evidence>
<keyword evidence="2" id="KW-1185">Reference proteome</keyword>
<organism evidence="1 2">
    <name type="scientific">Liparis tanakae</name>
    <name type="common">Tanaka's snailfish</name>
    <dbReference type="NCBI Taxonomy" id="230148"/>
    <lineage>
        <taxon>Eukaryota</taxon>
        <taxon>Metazoa</taxon>
        <taxon>Chordata</taxon>
        <taxon>Craniata</taxon>
        <taxon>Vertebrata</taxon>
        <taxon>Euteleostomi</taxon>
        <taxon>Actinopterygii</taxon>
        <taxon>Neopterygii</taxon>
        <taxon>Teleostei</taxon>
        <taxon>Neoteleostei</taxon>
        <taxon>Acanthomorphata</taxon>
        <taxon>Eupercaria</taxon>
        <taxon>Perciformes</taxon>
        <taxon>Cottioidei</taxon>
        <taxon>Cottales</taxon>
        <taxon>Liparidae</taxon>
        <taxon>Liparis</taxon>
    </lineage>
</organism>
<evidence type="ECO:0000313" key="2">
    <source>
        <dbReference type="Proteomes" id="UP000314294"/>
    </source>
</evidence>
<accession>A0A4Z2GYS7</accession>
<dbReference type="AlphaFoldDB" id="A0A4Z2GYS7"/>